<evidence type="ECO:0000313" key="2">
    <source>
        <dbReference type="EMBL" id="EAT15404.1"/>
    </source>
</evidence>
<dbReference type="AlphaFoldDB" id="Q1JYL1"/>
<reference evidence="2" key="1">
    <citation type="submission" date="2006-05" db="EMBL/GenBank/DDBJ databases">
        <title>Annotation of the draft genome assembly of Desulfuromonas acetoxidans DSM 684.</title>
        <authorList>
            <consortium name="US DOE Joint Genome Institute (JGI-ORNL)"/>
            <person name="Larimer F."/>
            <person name="Land M."/>
            <person name="Hauser L."/>
        </authorList>
    </citation>
    <scope>NUCLEOTIDE SEQUENCE [LARGE SCALE GENOMIC DNA]</scope>
    <source>
        <strain evidence="2">DSM 684</strain>
    </source>
</reference>
<accession>Q1JYL1</accession>
<proteinExistence type="predicted"/>
<reference evidence="2" key="2">
    <citation type="submission" date="2006-05" db="EMBL/GenBank/DDBJ databases">
        <title>Sequencing of the draft genome and assembly of Desulfuromonas acetoxidans DSM 684.</title>
        <authorList>
            <consortium name="US DOE Joint Genome Institute (JGI-PGF)"/>
            <person name="Copeland A."/>
            <person name="Lucas S."/>
            <person name="Lapidus A."/>
            <person name="Barry K."/>
            <person name="Detter J.C."/>
            <person name="Glavina del Rio T."/>
            <person name="Hammon N."/>
            <person name="Israni S."/>
            <person name="Dalin E."/>
            <person name="Tice H."/>
            <person name="Bruce D."/>
            <person name="Pitluck S."/>
            <person name="Richardson P."/>
        </authorList>
    </citation>
    <scope>NUCLEOTIDE SEQUENCE [LARGE SCALE GENOMIC DNA]</scope>
    <source>
        <strain evidence="2">DSM 684</strain>
    </source>
</reference>
<dbReference type="InterPro" id="IPR017946">
    <property type="entry name" value="PLC-like_Pdiesterase_TIM-brl"/>
</dbReference>
<keyword evidence="3" id="KW-1185">Reference proteome</keyword>
<dbReference type="SUPFAM" id="SSF51695">
    <property type="entry name" value="PLC-like phosphodiesterases"/>
    <property type="match status" value="1"/>
</dbReference>
<sequence length="249" mass="28018">MEEKVVMNVGQFVAHRGYRSDYPENTLLAHQMAVEAGALFVETDIQMSADGVPVLYHDIDMLRLSGLQQRLDEFTAEQLKQVCVCEPERFGSRFEQEPLATLDAFVVWLADRPQVTAYIEIKPECRQGYGLNAVTQIMNRLRPVFAQVVIISFDLDSIGLARHIGAPRVGVVLSTWQTLQMSVVSQIQPDVFFCDAYLVPDDADLASIKTPFVIYEVSEFSKAEYWLSRGAAQVETYNIGTMLETLAKK</sequence>
<dbReference type="GO" id="GO:0006629">
    <property type="term" value="P:lipid metabolic process"/>
    <property type="evidence" value="ECO:0007669"/>
    <property type="project" value="InterPro"/>
</dbReference>
<dbReference type="EMBL" id="AAEW02000011">
    <property type="protein sequence ID" value="EAT15404.1"/>
    <property type="molecule type" value="Genomic_DNA"/>
</dbReference>
<comment type="caution">
    <text evidence="2">The sequence shown here is derived from an EMBL/GenBank/DDBJ whole genome shotgun (WGS) entry which is preliminary data.</text>
</comment>
<dbReference type="Pfam" id="PF03009">
    <property type="entry name" value="GDPD"/>
    <property type="match status" value="1"/>
</dbReference>
<organism evidence="2 3">
    <name type="scientific">Desulfuromonas acetoxidans (strain DSM 684 / 11070)</name>
    <dbReference type="NCBI Taxonomy" id="281689"/>
    <lineage>
        <taxon>Bacteria</taxon>
        <taxon>Pseudomonadati</taxon>
        <taxon>Thermodesulfobacteriota</taxon>
        <taxon>Desulfuromonadia</taxon>
        <taxon>Desulfuromonadales</taxon>
        <taxon>Desulfuromonadaceae</taxon>
        <taxon>Desulfuromonas</taxon>
    </lineage>
</organism>
<dbReference type="CDD" id="cd08581">
    <property type="entry name" value="GDPD_like_1"/>
    <property type="match status" value="1"/>
</dbReference>
<dbReference type="GO" id="GO:0008081">
    <property type="term" value="F:phosphoric diester hydrolase activity"/>
    <property type="evidence" value="ECO:0007669"/>
    <property type="project" value="InterPro"/>
</dbReference>
<dbReference type="PROSITE" id="PS51704">
    <property type="entry name" value="GP_PDE"/>
    <property type="match status" value="1"/>
</dbReference>
<dbReference type="PANTHER" id="PTHR46211">
    <property type="entry name" value="GLYCEROPHOSPHORYL DIESTER PHOSPHODIESTERASE"/>
    <property type="match status" value="1"/>
</dbReference>
<evidence type="ECO:0000259" key="1">
    <source>
        <dbReference type="PROSITE" id="PS51704"/>
    </source>
</evidence>
<gene>
    <name evidence="2" type="ORF">Dace_1068</name>
</gene>
<protein>
    <submittedName>
        <fullName evidence="2">Glycerophosphoryl diester phosphodiesterase</fullName>
    </submittedName>
</protein>
<evidence type="ECO:0000313" key="3">
    <source>
        <dbReference type="Proteomes" id="UP000005695"/>
    </source>
</evidence>
<dbReference type="Proteomes" id="UP000005695">
    <property type="component" value="Unassembled WGS sequence"/>
</dbReference>
<dbReference type="PANTHER" id="PTHR46211:SF1">
    <property type="entry name" value="GLYCEROPHOSPHODIESTER PHOSPHODIESTERASE, CYTOPLASMIC"/>
    <property type="match status" value="1"/>
</dbReference>
<dbReference type="Gene3D" id="3.20.20.190">
    <property type="entry name" value="Phosphatidylinositol (PI) phosphodiesterase"/>
    <property type="match status" value="1"/>
</dbReference>
<dbReference type="InterPro" id="IPR030395">
    <property type="entry name" value="GP_PDE_dom"/>
</dbReference>
<name>Q1JYL1_DESA6</name>
<feature type="domain" description="GP-PDE" evidence="1">
    <location>
        <begin position="10"/>
        <end position="246"/>
    </location>
</feature>